<dbReference type="InterPro" id="IPR001611">
    <property type="entry name" value="Leu-rich_rpt"/>
</dbReference>
<dbReference type="Gene3D" id="3.80.10.10">
    <property type="entry name" value="Ribonuclease Inhibitor"/>
    <property type="match status" value="1"/>
</dbReference>
<dbReference type="SMART" id="SM00368">
    <property type="entry name" value="LRR_RI"/>
    <property type="match status" value="4"/>
</dbReference>
<dbReference type="InterPro" id="IPR052394">
    <property type="entry name" value="LRR-containing"/>
</dbReference>
<accession>A0AAD3CX16</accession>
<organism evidence="1 2">
    <name type="scientific">Chaetoceros tenuissimus</name>
    <dbReference type="NCBI Taxonomy" id="426638"/>
    <lineage>
        <taxon>Eukaryota</taxon>
        <taxon>Sar</taxon>
        <taxon>Stramenopiles</taxon>
        <taxon>Ochrophyta</taxon>
        <taxon>Bacillariophyta</taxon>
        <taxon>Coscinodiscophyceae</taxon>
        <taxon>Chaetocerotophycidae</taxon>
        <taxon>Chaetocerotales</taxon>
        <taxon>Chaetocerotaceae</taxon>
        <taxon>Chaetoceros</taxon>
    </lineage>
</organism>
<name>A0AAD3CX16_9STRA</name>
<gene>
    <name evidence="1" type="ORF">CTEN210_09915</name>
</gene>
<dbReference type="PANTHER" id="PTHR24114:SF2">
    <property type="entry name" value="F-BOX DOMAIN-CONTAINING PROTEIN-RELATED"/>
    <property type="match status" value="1"/>
</dbReference>
<reference evidence="1 2" key="1">
    <citation type="journal article" date="2021" name="Sci. Rep.">
        <title>The genome of the diatom Chaetoceros tenuissimus carries an ancient integrated fragment of an extant virus.</title>
        <authorList>
            <person name="Hongo Y."/>
            <person name="Kimura K."/>
            <person name="Takaki Y."/>
            <person name="Yoshida Y."/>
            <person name="Baba S."/>
            <person name="Kobayashi G."/>
            <person name="Nagasaki K."/>
            <person name="Hano T."/>
            <person name="Tomaru Y."/>
        </authorList>
    </citation>
    <scope>NUCLEOTIDE SEQUENCE [LARGE SCALE GENOMIC DNA]</scope>
    <source>
        <strain evidence="1 2">NIES-3715</strain>
    </source>
</reference>
<sequence length="360" mass="40789">MKVPSLKQFAATELTSRLNSDNTDDLKKLLTTTIGNQYLVEKHSKLSKLALLRADSIENEHYYRELLLEKDVITDNQQSRDSKSNYKREYIEKELTKLLLNESDCKEEVESSREFVFELNLHQVSNLDRINSFLPSFVNLSSLTLQIQHASKVELASTLAELVRSIGSLSNLLSFALINSQINDDLLRPFVKQLEKTTINERLIELDLSYNKISTEGFRLVLAYFLDRQDTILTQLNFAGNEIQAEGGRMLGRIIKDNTSLVVIDLRMNLFGDEGGKMIIEALKKNNSLQYLNLSHNDLSSGSADVVCKLLETCKERNSKLDNLSLCGNAFTNSDLKHMEVSARSEGMNIIDTRGNDEKV</sequence>
<dbReference type="AlphaFoldDB" id="A0AAD3CX16"/>
<protein>
    <submittedName>
        <fullName evidence="1">Uncharacterized protein</fullName>
    </submittedName>
</protein>
<dbReference type="Proteomes" id="UP001054902">
    <property type="component" value="Unassembled WGS sequence"/>
</dbReference>
<comment type="caution">
    <text evidence="1">The sequence shown here is derived from an EMBL/GenBank/DDBJ whole genome shotgun (WGS) entry which is preliminary data.</text>
</comment>
<proteinExistence type="predicted"/>
<dbReference type="SUPFAM" id="SSF52047">
    <property type="entry name" value="RNI-like"/>
    <property type="match status" value="1"/>
</dbReference>
<keyword evidence="2" id="KW-1185">Reference proteome</keyword>
<dbReference type="PANTHER" id="PTHR24114">
    <property type="entry name" value="LEUCINE RICH REPEAT FAMILY PROTEIN"/>
    <property type="match status" value="1"/>
</dbReference>
<dbReference type="PROSITE" id="PS51450">
    <property type="entry name" value="LRR"/>
    <property type="match status" value="1"/>
</dbReference>
<dbReference type="Pfam" id="PF13516">
    <property type="entry name" value="LRR_6"/>
    <property type="match status" value="4"/>
</dbReference>
<dbReference type="InterPro" id="IPR032675">
    <property type="entry name" value="LRR_dom_sf"/>
</dbReference>
<dbReference type="EMBL" id="BLLK01000047">
    <property type="protein sequence ID" value="GFH53439.1"/>
    <property type="molecule type" value="Genomic_DNA"/>
</dbReference>
<evidence type="ECO:0000313" key="1">
    <source>
        <dbReference type="EMBL" id="GFH53439.1"/>
    </source>
</evidence>
<evidence type="ECO:0000313" key="2">
    <source>
        <dbReference type="Proteomes" id="UP001054902"/>
    </source>
</evidence>